<accession>A0A922LAW1</accession>
<keyword evidence="1" id="KW-0472">Membrane</keyword>
<keyword evidence="3" id="KW-1185">Reference proteome</keyword>
<sequence>MNNCDIVVLEKIDRKLACWVADLIPIFVSAHIFAYQSIDCQSIFYRFLFFNIMFSNIDLFSSKWDGDLEEKSN</sequence>
<evidence type="ECO:0000313" key="2">
    <source>
        <dbReference type="EMBL" id="KAH9529886.1"/>
    </source>
</evidence>
<organism evidence="2 3">
    <name type="scientific">Dermatophagoides farinae</name>
    <name type="common">American house dust mite</name>
    <dbReference type="NCBI Taxonomy" id="6954"/>
    <lineage>
        <taxon>Eukaryota</taxon>
        <taxon>Metazoa</taxon>
        <taxon>Ecdysozoa</taxon>
        <taxon>Arthropoda</taxon>
        <taxon>Chelicerata</taxon>
        <taxon>Arachnida</taxon>
        <taxon>Acari</taxon>
        <taxon>Acariformes</taxon>
        <taxon>Sarcoptiformes</taxon>
        <taxon>Astigmata</taxon>
        <taxon>Psoroptidia</taxon>
        <taxon>Analgoidea</taxon>
        <taxon>Pyroglyphidae</taxon>
        <taxon>Dermatophagoidinae</taxon>
        <taxon>Dermatophagoides</taxon>
    </lineage>
</organism>
<dbReference type="EMBL" id="ASGP02000001">
    <property type="protein sequence ID" value="KAH9529886.1"/>
    <property type="molecule type" value="Genomic_DNA"/>
</dbReference>
<reference evidence="2" key="2">
    <citation type="journal article" date="2022" name="Res Sq">
        <title>Comparative Genomics Reveals Insights into the Divergent Evolution of Astigmatic Mites and Household Pest Adaptations.</title>
        <authorList>
            <person name="Xiong Q."/>
            <person name="Wan A.T.-Y."/>
            <person name="Liu X.-Y."/>
            <person name="Fung C.S.-H."/>
            <person name="Xiao X."/>
            <person name="Malainual N."/>
            <person name="Hou J."/>
            <person name="Wang L."/>
            <person name="Wang M."/>
            <person name="Yang K."/>
            <person name="Cui Y."/>
            <person name="Leung E."/>
            <person name="Nong W."/>
            <person name="Shin S.-K."/>
            <person name="Au S."/>
            <person name="Jeong K.Y."/>
            <person name="Chew F.T."/>
            <person name="Hui J."/>
            <person name="Leung T.F."/>
            <person name="Tungtrongchitr A."/>
            <person name="Zhong N."/>
            <person name="Liu Z."/>
            <person name="Tsui S."/>
        </authorList>
    </citation>
    <scope>NUCLEOTIDE SEQUENCE</scope>
    <source>
        <strain evidence="2">Derf</strain>
        <tissue evidence="2">Whole organism</tissue>
    </source>
</reference>
<proteinExistence type="predicted"/>
<comment type="caution">
    <text evidence="2">The sequence shown here is derived from an EMBL/GenBank/DDBJ whole genome shotgun (WGS) entry which is preliminary data.</text>
</comment>
<dbReference type="Proteomes" id="UP000790347">
    <property type="component" value="Unassembled WGS sequence"/>
</dbReference>
<keyword evidence="1" id="KW-0812">Transmembrane</keyword>
<evidence type="ECO:0000256" key="1">
    <source>
        <dbReference type="SAM" id="Phobius"/>
    </source>
</evidence>
<gene>
    <name evidence="2" type="ORF">DERF_003743</name>
</gene>
<reference evidence="2" key="1">
    <citation type="submission" date="2013-05" db="EMBL/GenBank/DDBJ databases">
        <authorList>
            <person name="Yim A.K.Y."/>
            <person name="Chan T.F."/>
            <person name="Ji K.M."/>
            <person name="Liu X.Y."/>
            <person name="Zhou J.W."/>
            <person name="Li R.Q."/>
            <person name="Yang K.Y."/>
            <person name="Li J."/>
            <person name="Li M."/>
            <person name="Law P.T.W."/>
            <person name="Wu Y.L."/>
            <person name="Cai Z.L."/>
            <person name="Qin H."/>
            <person name="Bao Y."/>
            <person name="Leung R.K.K."/>
            <person name="Ng P.K.S."/>
            <person name="Zou J."/>
            <person name="Zhong X.J."/>
            <person name="Ran P.X."/>
            <person name="Zhong N.S."/>
            <person name="Liu Z.G."/>
            <person name="Tsui S.K.W."/>
        </authorList>
    </citation>
    <scope>NUCLEOTIDE SEQUENCE</scope>
    <source>
        <strain evidence="2">Derf</strain>
        <tissue evidence="2">Whole organism</tissue>
    </source>
</reference>
<dbReference type="AlphaFoldDB" id="A0A922LAW1"/>
<feature type="transmembrane region" description="Helical" evidence="1">
    <location>
        <begin position="16"/>
        <end position="37"/>
    </location>
</feature>
<name>A0A922LAW1_DERFA</name>
<keyword evidence="1" id="KW-1133">Transmembrane helix</keyword>
<evidence type="ECO:0000313" key="3">
    <source>
        <dbReference type="Proteomes" id="UP000790347"/>
    </source>
</evidence>
<protein>
    <submittedName>
        <fullName evidence="2">Uncharacterized protein</fullName>
    </submittedName>
</protein>